<evidence type="ECO:0000256" key="1">
    <source>
        <dbReference type="ARBA" id="ARBA00023015"/>
    </source>
</evidence>
<name>A0ABR8C6V5_9CYAN</name>
<accession>A0ABR8C6V5</accession>
<proteinExistence type="predicted"/>
<keyword evidence="1" id="KW-0805">Transcription regulation</keyword>
<dbReference type="CDD" id="cd04770">
    <property type="entry name" value="HTH_HMRTR"/>
    <property type="match status" value="1"/>
</dbReference>
<evidence type="ECO:0000259" key="4">
    <source>
        <dbReference type="PROSITE" id="PS50937"/>
    </source>
</evidence>
<dbReference type="SUPFAM" id="SSF46955">
    <property type="entry name" value="Putative DNA-binding domain"/>
    <property type="match status" value="1"/>
</dbReference>
<dbReference type="PROSITE" id="PS00552">
    <property type="entry name" value="HTH_MERR_1"/>
    <property type="match status" value="1"/>
</dbReference>
<dbReference type="EMBL" id="JACJQY010000007">
    <property type="protein sequence ID" value="MBD2316519.1"/>
    <property type="molecule type" value="Genomic_DNA"/>
</dbReference>
<evidence type="ECO:0000256" key="3">
    <source>
        <dbReference type="ARBA" id="ARBA00023163"/>
    </source>
</evidence>
<feature type="domain" description="HTH merR-type" evidence="4">
    <location>
        <begin position="1"/>
        <end position="70"/>
    </location>
</feature>
<protein>
    <submittedName>
        <fullName evidence="5">Heavy metal-responsive transcriptional regulator</fullName>
    </submittedName>
</protein>
<dbReference type="PROSITE" id="PS50937">
    <property type="entry name" value="HTH_MERR_2"/>
    <property type="match status" value="1"/>
</dbReference>
<reference evidence="5 6" key="1">
    <citation type="journal article" date="2020" name="ISME J.">
        <title>Comparative genomics reveals insights into cyanobacterial evolution and habitat adaptation.</title>
        <authorList>
            <person name="Chen M.Y."/>
            <person name="Teng W.K."/>
            <person name="Zhao L."/>
            <person name="Hu C.X."/>
            <person name="Zhou Y.K."/>
            <person name="Han B.P."/>
            <person name="Song L.R."/>
            <person name="Shu W.S."/>
        </authorList>
    </citation>
    <scope>NUCLEOTIDE SEQUENCE [LARGE SCALE GENOMIC DNA]</scope>
    <source>
        <strain evidence="5 6">FACHB-1050</strain>
    </source>
</reference>
<dbReference type="PANTHER" id="PTHR30204">
    <property type="entry name" value="REDOX-CYCLING DRUG-SENSING TRANSCRIPTIONAL ACTIVATOR SOXR"/>
    <property type="match status" value="1"/>
</dbReference>
<dbReference type="Proteomes" id="UP000618445">
    <property type="component" value="Unassembled WGS sequence"/>
</dbReference>
<organism evidence="5 6">
    <name type="scientific">Phormidium tenue FACHB-1050</name>
    <dbReference type="NCBI Taxonomy" id="2692857"/>
    <lineage>
        <taxon>Bacteria</taxon>
        <taxon>Bacillati</taxon>
        <taxon>Cyanobacteriota</taxon>
        <taxon>Cyanophyceae</taxon>
        <taxon>Oscillatoriophycideae</taxon>
        <taxon>Oscillatoriales</taxon>
        <taxon>Oscillatoriaceae</taxon>
        <taxon>Phormidium</taxon>
    </lineage>
</organism>
<dbReference type="InterPro" id="IPR009061">
    <property type="entry name" value="DNA-bd_dom_put_sf"/>
</dbReference>
<dbReference type="Gene3D" id="1.10.1660.10">
    <property type="match status" value="1"/>
</dbReference>
<comment type="caution">
    <text evidence="5">The sequence shown here is derived from an EMBL/GenBank/DDBJ whole genome shotgun (WGS) entry which is preliminary data.</text>
</comment>
<dbReference type="InterPro" id="IPR000551">
    <property type="entry name" value="MerR-type_HTH_dom"/>
</dbReference>
<dbReference type="InterPro" id="IPR047057">
    <property type="entry name" value="MerR_fam"/>
</dbReference>
<gene>
    <name evidence="5" type="ORF">H6G05_06620</name>
</gene>
<dbReference type="SMART" id="SM00422">
    <property type="entry name" value="HTH_MERR"/>
    <property type="match status" value="1"/>
</dbReference>
<keyword evidence="2" id="KW-0238">DNA-binding</keyword>
<evidence type="ECO:0000313" key="6">
    <source>
        <dbReference type="Proteomes" id="UP000618445"/>
    </source>
</evidence>
<keyword evidence="3" id="KW-0804">Transcription</keyword>
<dbReference type="PANTHER" id="PTHR30204:SF94">
    <property type="entry name" value="HEAVY METAL-DEPENDENT TRANSCRIPTIONAL REGULATOR HI_0293-RELATED"/>
    <property type="match status" value="1"/>
</dbReference>
<evidence type="ECO:0000256" key="2">
    <source>
        <dbReference type="ARBA" id="ARBA00023125"/>
    </source>
</evidence>
<keyword evidence="6" id="KW-1185">Reference proteome</keyword>
<dbReference type="PRINTS" id="PR00040">
    <property type="entry name" value="HTHMERR"/>
</dbReference>
<dbReference type="Pfam" id="PF13411">
    <property type="entry name" value="MerR_1"/>
    <property type="match status" value="1"/>
</dbReference>
<dbReference type="RefSeq" id="WP_190577392.1">
    <property type="nucleotide sequence ID" value="NZ_CAWPQU010000067.1"/>
</dbReference>
<sequence>MLKIGNLAKQTGVSVGTLRYYESLGLIEPSQRSENGYRYYEDAAICKIQFIKKAQALQFSLTDIKQILVTCEQGNPACVTVKKLLNEKIDQVNREIQHLHEFKAELEQYRDRWAERSLDQPDTPKLCSLIDEVAAPLPSNDLAITTSLNIKRRLV</sequence>
<evidence type="ECO:0000313" key="5">
    <source>
        <dbReference type="EMBL" id="MBD2316519.1"/>
    </source>
</evidence>